<dbReference type="InterPro" id="IPR007795">
    <property type="entry name" value="T7SS_EccB"/>
</dbReference>
<keyword evidence="5" id="KW-0547">Nucleotide-binding</keyword>
<evidence type="ECO:0000256" key="7">
    <source>
        <dbReference type="ARBA" id="ARBA00022840"/>
    </source>
</evidence>
<gene>
    <name evidence="12" type="primary">eccB</name>
    <name evidence="12" type="ORF">D7044_10720</name>
    <name evidence="11" type="ORF">D7147_06780</name>
</gene>
<name>A0A3A9YHE7_9ACTN</name>
<keyword evidence="3" id="KW-1003">Cell membrane</keyword>
<proteinExistence type="inferred from homology"/>
<evidence type="ECO:0000256" key="1">
    <source>
        <dbReference type="ARBA" id="ARBA00004162"/>
    </source>
</evidence>
<dbReference type="Proteomes" id="UP000275865">
    <property type="component" value="Unassembled WGS sequence"/>
</dbReference>
<dbReference type="EMBL" id="RAZS01000002">
    <property type="protein sequence ID" value="RKN22378.1"/>
    <property type="molecule type" value="Genomic_DNA"/>
</dbReference>
<evidence type="ECO:0000313" key="11">
    <source>
        <dbReference type="EMBL" id="RKN22378.1"/>
    </source>
</evidence>
<comment type="similarity">
    <text evidence="2">Belongs to the EccB family.</text>
</comment>
<organism evidence="12 14">
    <name type="scientific">Micromonospora musae</name>
    <dbReference type="NCBI Taxonomy" id="1894970"/>
    <lineage>
        <taxon>Bacteria</taxon>
        <taxon>Bacillati</taxon>
        <taxon>Actinomycetota</taxon>
        <taxon>Actinomycetes</taxon>
        <taxon>Micromonosporales</taxon>
        <taxon>Micromonosporaceae</taxon>
        <taxon>Micromonospora</taxon>
    </lineage>
</organism>
<keyword evidence="9 10" id="KW-0472">Membrane</keyword>
<feature type="transmembrane region" description="Helical" evidence="10">
    <location>
        <begin position="37"/>
        <end position="62"/>
    </location>
</feature>
<evidence type="ECO:0000256" key="10">
    <source>
        <dbReference type="SAM" id="Phobius"/>
    </source>
</evidence>
<dbReference type="GO" id="GO:0005524">
    <property type="term" value="F:ATP binding"/>
    <property type="evidence" value="ECO:0007669"/>
    <property type="project" value="UniProtKB-KW"/>
</dbReference>
<evidence type="ECO:0000256" key="4">
    <source>
        <dbReference type="ARBA" id="ARBA00022692"/>
    </source>
</evidence>
<dbReference type="InterPro" id="IPR044857">
    <property type="entry name" value="T7SS_EccB_R1"/>
</dbReference>
<dbReference type="GO" id="GO:0005576">
    <property type="term" value="C:extracellular region"/>
    <property type="evidence" value="ECO:0007669"/>
    <property type="project" value="TreeGrafter"/>
</dbReference>
<dbReference type="RefSeq" id="WP_120674709.1">
    <property type="nucleotide sequence ID" value="NZ_RAZS01000002.1"/>
</dbReference>
<evidence type="ECO:0000256" key="2">
    <source>
        <dbReference type="ARBA" id="ARBA00008149"/>
    </source>
</evidence>
<reference evidence="13 14" key="1">
    <citation type="submission" date="2018-09" db="EMBL/GenBank/DDBJ databases">
        <title>Micromonospora sp. nov. MS1-9, isolated from a root of Musa sp.</title>
        <authorList>
            <person name="Kuncharoen N."/>
            <person name="Kudo T."/>
            <person name="Ohkuma M."/>
            <person name="Yuki M."/>
            <person name="Tanasupawat S."/>
        </authorList>
    </citation>
    <scope>NUCLEOTIDE SEQUENCE [LARGE SCALE GENOMIC DNA]</scope>
    <source>
        <strain evidence="12 14">MS1-9</strain>
        <strain evidence="11 13">NGC1-4</strain>
    </source>
</reference>
<dbReference type="GO" id="GO:0016787">
    <property type="term" value="F:hydrolase activity"/>
    <property type="evidence" value="ECO:0007669"/>
    <property type="project" value="UniProtKB-KW"/>
</dbReference>
<dbReference type="Proteomes" id="UP000271548">
    <property type="component" value="Unassembled WGS sequence"/>
</dbReference>
<keyword evidence="13" id="KW-1185">Reference proteome</keyword>
<comment type="subcellular location">
    <subcellularLocation>
        <location evidence="1">Cell membrane</location>
        <topology evidence="1">Single-pass membrane protein</topology>
    </subcellularLocation>
</comment>
<keyword evidence="6" id="KW-0378">Hydrolase</keyword>
<evidence type="ECO:0000256" key="8">
    <source>
        <dbReference type="ARBA" id="ARBA00022989"/>
    </source>
</evidence>
<keyword evidence="4 10" id="KW-0812">Transmembrane</keyword>
<evidence type="ECO:0000256" key="5">
    <source>
        <dbReference type="ARBA" id="ARBA00022741"/>
    </source>
</evidence>
<evidence type="ECO:0000313" key="14">
    <source>
        <dbReference type="Proteomes" id="UP000275865"/>
    </source>
</evidence>
<dbReference type="InterPro" id="IPR042485">
    <property type="entry name" value="T7SS_EccB_R3"/>
</dbReference>
<evidence type="ECO:0000313" key="12">
    <source>
        <dbReference type="EMBL" id="RKN34134.1"/>
    </source>
</evidence>
<evidence type="ECO:0000256" key="9">
    <source>
        <dbReference type="ARBA" id="ARBA00023136"/>
    </source>
</evidence>
<dbReference type="Pfam" id="PF05108">
    <property type="entry name" value="T7SS_ESX1_EccB"/>
    <property type="match status" value="1"/>
</dbReference>
<evidence type="ECO:0000256" key="3">
    <source>
        <dbReference type="ARBA" id="ARBA00022475"/>
    </source>
</evidence>
<dbReference type="PANTHER" id="PTHR40765">
    <property type="entry name" value="ESX-2 SECRETION SYSTEM ATPASE ECCB2"/>
    <property type="match status" value="1"/>
</dbReference>
<sequence length="468" mass="48815">MQSRRDQVQAQTYVLGRLTGALIAAEPDGLENPNRRMVVGTVSGVLVAAVVFVGFVIFGFFFPGGATKWRQPGVLVVEKETGSRYVYDEGLLRPVLNYTSARLLFGAEPKVVSVSGKSLRDVAHGQPLGIAGAPDALPTTTAVDRQVWTVCALAMPDDAGTTFTATTVRIEQPSGGARRDRPLDRDQAILVTSGGQSFLVWQGRRLRLTEPWLARVLGYDRNALPVEAGWLESVPVGAEIAPPEVPGRGSPGPTVDGRRGVVGELFTARTPDGAERRYLLQQNGLAELSPMAYAIVAADPATAEVYDGRPVQPRELSPAALVALPVAPQPAWVAALPATPPSLAKTPEQGTWCIRHSMSGGAVEVTADLPAPSATTLSDGVGVTRTSASAEAVEVQPGVGGLVLAGRADQAAGSGFYLVTDAGIKYPVGSSTVANQLGFPPASARPVPRQLLEMLPTGPLLESAAGGG</sequence>
<dbReference type="PANTHER" id="PTHR40765:SF2">
    <property type="entry name" value="ESX-2 SECRETION SYSTEM ATPASE ECCB2"/>
    <property type="match status" value="1"/>
</dbReference>
<dbReference type="NCBIfam" id="TIGR03919">
    <property type="entry name" value="T7SS_EccB"/>
    <property type="match status" value="1"/>
</dbReference>
<accession>A0A3A9YHE7</accession>
<protein>
    <submittedName>
        <fullName evidence="12">Type VII secretion protein EccB</fullName>
    </submittedName>
</protein>
<dbReference type="AlphaFoldDB" id="A0A3A9YHE7"/>
<comment type="caution">
    <text evidence="12">The sequence shown here is derived from an EMBL/GenBank/DDBJ whole genome shotgun (WGS) entry which is preliminary data.</text>
</comment>
<dbReference type="Gene3D" id="2.40.50.910">
    <property type="entry name" value="Type VII secretion system EccB, repeat 3 domain"/>
    <property type="match status" value="1"/>
</dbReference>
<evidence type="ECO:0000256" key="6">
    <source>
        <dbReference type="ARBA" id="ARBA00022801"/>
    </source>
</evidence>
<dbReference type="OrthoDB" id="3847604at2"/>
<evidence type="ECO:0000313" key="13">
    <source>
        <dbReference type="Proteomes" id="UP000271548"/>
    </source>
</evidence>
<dbReference type="Gene3D" id="3.30.2390.20">
    <property type="entry name" value="Type VII secretion system EccB, repeat 1 domain"/>
    <property type="match status" value="1"/>
</dbReference>
<keyword evidence="7" id="KW-0067">ATP-binding</keyword>
<dbReference type="GO" id="GO:0005886">
    <property type="term" value="C:plasma membrane"/>
    <property type="evidence" value="ECO:0007669"/>
    <property type="project" value="UniProtKB-SubCell"/>
</dbReference>
<dbReference type="EMBL" id="RAZT01000004">
    <property type="protein sequence ID" value="RKN34134.1"/>
    <property type="molecule type" value="Genomic_DNA"/>
</dbReference>
<keyword evidence="8 10" id="KW-1133">Transmembrane helix</keyword>